<keyword evidence="6 7" id="KW-0320">Glycogen biosynthesis</keyword>
<dbReference type="InterPro" id="IPR011835">
    <property type="entry name" value="GS/SS"/>
</dbReference>
<evidence type="ECO:0000256" key="1">
    <source>
        <dbReference type="ARBA" id="ARBA00001478"/>
    </source>
</evidence>
<dbReference type="HAMAP" id="MF_00484">
    <property type="entry name" value="Glycogen_synth"/>
    <property type="match status" value="1"/>
</dbReference>
<comment type="similarity">
    <text evidence="3 7">Belongs to the glycosyltransferase 1 family. Bacterial/plant glycogen synthase subfamily.</text>
</comment>
<evidence type="ECO:0000256" key="6">
    <source>
        <dbReference type="ARBA" id="ARBA00023056"/>
    </source>
</evidence>
<keyword evidence="4 7" id="KW-0328">Glycosyltransferase</keyword>
<dbReference type="SUPFAM" id="SSF53756">
    <property type="entry name" value="UDP-Glycosyltransferase/glycogen phosphorylase"/>
    <property type="match status" value="1"/>
</dbReference>
<feature type="domain" description="Starch synthase catalytic" evidence="9">
    <location>
        <begin position="3"/>
        <end position="238"/>
    </location>
</feature>
<dbReference type="Pfam" id="PF00534">
    <property type="entry name" value="Glycos_transf_1"/>
    <property type="match status" value="1"/>
</dbReference>
<keyword evidence="5 7" id="KW-0808">Transferase</keyword>
<organism evidence="10 11">
    <name type="scientific">Oribacterium sinus</name>
    <dbReference type="NCBI Taxonomy" id="237576"/>
    <lineage>
        <taxon>Bacteria</taxon>
        <taxon>Bacillati</taxon>
        <taxon>Bacillota</taxon>
        <taxon>Clostridia</taxon>
        <taxon>Lachnospirales</taxon>
        <taxon>Lachnospiraceae</taxon>
        <taxon>Oribacterium</taxon>
    </lineage>
</organism>
<dbReference type="CDD" id="cd03791">
    <property type="entry name" value="GT5_Glycogen_synthase_DULL1-like"/>
    <property type="match status" value="1"/>
</dbReference>
<name>A0A7W9W069_9FIRM</name>
<dbReference type="GO" id="GO:0004373">
    <property type="term" value="F:alpha-1,4-glucan glucosyltransferase (UDP-glucose donor) activity"/>
    <property type="evidence" value="ECO:0007669"/>
    <property type="project" value="InterPro"/>
</dbReference>
<feature type="domain" description="Glycosyl transferase family 1" evidence="8">
    <location>
        <begin position="298"/>
        <end position="452"/>
    </location>
</feature>
<evidence type="ECO:0000313" key="10">
    <source>
        <dbReference type="EMBL" id="MBB6040566.1"/>
    </source>
</evidence>
<evidence type="ECO:0000256" key="7">
    <source>
        <dbReference type="HAMAP-Rule" id="MF_00484"/>
    </source>
</evidence>
<dbReference type="Gene3D" id="3.40.50.2000">
    <property type="entry name" value="Glycogen Phosphorylase B"/>
    <property type="match status" value="2"/>
</dbReference>
<evidence type="ECO:0000313" key="11">
    <source>
        <dbReference type="Proteomes" id="UP000522163"/>
    </source>
</evidence>
<evidence type="ECO:0000259" key="9">
    <source>
        <dbReference type="Pfam" id="PF08323"/>
    </source>
</evidence>
<dbReference type="UniPathway" id="UPA00164"/>
<evidence type="ECO:0000256" key="5">
    <source>
        <dbReference type="ARBA" id="ARBA00022679"/>
    </source>
</evidence>
<dbReference type="EC" id="2.4.1.21" evidence="7"/>
<dbReference type="AlphaFoldDB" id="A0A7W9W069"/>
<comment type="catalytic activity">
    <reaction evidence="1 7">
        <text>[(1-&gt;4)-alpha-D-glucosyl](n) + ADP-alpha-D-glucose = [(1-&gt;4)-alpha-D-glucosyl](n+1) + ADP + H(+)</text>
        <dbReference type="Rhea" id="RHEA:18189"/>
        <dbReference type="Rhea" id="RHEA-COMP:9584"/>
        <dbReference type="Rhea" id="RHEA-COMP:9587"/>
        <dbReference type="ChEBI" id="CHEBI:15378"/>
        <dbReference type="ChEBI" id="CHEBI:15444"/>
        <dbReference type="ChEBI" id="CHEBI:57498"/>
        <dbReference type="ChEBI" id="CHEBI:456216"/>
        <dbReference type="EC" id="2.4.1.21"/>
    </reaction>
</comment>
<protein>
    <recommendedName>
        <fullName evidence="7">Glycogen synthase</fullName>
        <ecNumber evidence="7">2.4.1.21</ecNumber>
    </recommendedName>
    <alternativeName>
        <fullName evidence="7">Starch [bacterial glycogen] synthase</fullName>
    </alternativeName>
</protein>
<dbReference type="InterPro" id="IPR013534">
    <property type="entry name" value="Starch_synth_cat_dom"/>
</dbReference>
<dbReference type="GO" id="GO:0009011">
    <property type="term" value="F:alpha-1,4-glucan glucosyltransferase (ADP-glucose donor) activity"/>
    <property type="evidence" value="ECO:0007669"/>
    <property type="project" value="UniProtKB-UniRule"/>
</dbReference>
<dbReference type="PANTHER" id="PTHR45825">
    <property type="entry name" value="GRANULE-BOUND STARCH SYNTHASE 1, CHLOROPLASTIC/AMYLOPLASTIC"/>
    <property type="match status" value="1"/>
</dbReference>
<proteinExistence type="inferred from homology"/>
<sequence length="481" mass="55928">MKNILFLASEAVPFIKTGGLADVCGSLPKALDSNYFDCRVMIPKYMCIPEEKRNELKYKTHFYMDYLGQSRYVGVLEQEVDGILYYFIDNEYYFSGNKPYGNWYWDLEKFCFFCYAALSALPLLDFHPDVLHCHDWQTGLAPVLLKDRFAGSEFFRSIRSVFTIHNLRFQGVWDIKTIKRFTELSDYYFTPDKLECDKNGNLLKGGLVYADAITTVSKTYAREIQYPFFGEGLEGLLQARDHDLRGIVNGIDYEEWNPKRDPFLPAHYDSASFRMGKPEVKKALQEELGLEPDPNCMLIGMVSRLTDQKGLDLLVRVFDEICQDKIQFVVLGTGEDGYENFFRHYAWKYPKKVSAQIYYSEEKSHKIYAGCDALLMPSLFEPCGLSQLIALRYGTVPIVRETGGLKDTVEPYNEYEGRGTGFSFANYNAHEMMASIRYAEQVYYDHREAWEEMIARGMEQDYSWKSSALQYQELYDWLVER</sequence>
<comment type="function">
    <text evidence="2 7">Synthesizes alpha-1,4-glucan chains using ADP-glucose.</text>
</comment>
<dbReference type="Proteomes" id="UP000522163">
    <property type="component" value="Unassembled WGS sequence"/>
</dbReference>
<dbReference type="RefSeq" id="WP_183682626.1">
    <property type="nucleotide sequence ID" value="NZ_JACHHH010000002.1"/>
</dbReference>
<evidence type="ECO:0000259" key="8">
    <source>
        <dbReference type="Pfam" id="PF00534"/>
    </source>
</evidence>
<feature type="binding site" evidence="7">
    <location>
        <position position="16"/>
    </location>
    <ligand>
        <name>ADP-alpha-D-glucose</name>
        <dbReference type="ChEBI" id="CHEBI:57498"/>
    </ligand>
</feature>
<gene>
    <name evidence="7" type="primary">glgA</name>
    <name evidence="10" type="ORF">HNQ46_000529</name>
</gene>
<dbReference type="NCBIfam" id="NF001898">
    <property type="entry name" value="PRK00654.1-1"/>
    <property type="match status" value="1"/>
</dbReference>
<dbReference type="GeneID" id="85014091"/>
<evidence type="ECO:0000256" key="4">
    <source>
        <dbReference type="ARBA" id="ARBA00022676"/>
    </source>
</evidence>
<comment type="caution">
    <text evidence="10">The sequence shown here is derived from an EMBL/GenBank/DDBJ whole genome shotgun (WGS) entry which is preliminary data.</text>
</comment>
<evidence type="ECO:0000256" key="2">
    <source>
        <dbReference type="ARBA" id="ARBA00002764"/>
    </source>
</evidence>
<dbReference type="PANTHER" id="PTHR45825:SF11">
    <property type="entry name" value="ALPHA AMYLASE DOMAIN-CONTAINING PROTEIN"/>
    <property type="match status" value="1"/>
</dbReference>
<reference evidence="10 11" key="1">
    <citation type="submission" date="2020-08" db="EMBL/GenBank/DDBJ databases">
        <title>Genomic Encyclopedia of Type Strains, Phase IV (KMG-IV): sequencing the most valuable type-strain genomes for metagenomic binning, comparative biology and taxonomic classification.</title>
        <authorList>
            <person name="Goeker M."/>
        </authorList>
    </citation>
    <scope>NUCLEOTIDE SEQUENCE [LARGE SCALE GENOMIC DNA]</scope>
    <source>
        <strain evidence="10 11">DSM 17245</strain>
    </source>
</reference>
<comment type="pathway">
    <text evidence="7">Glycan biosynthesis; glycogen biosynthesis.</text>
</comment>
<dbReference type="NCBIfam" id="TIGR02095">
    <property type="entry name" value="glgA"/>
    <property type="match status" value="1"/>
</dbReference>
<dbReference type="Pfam" id="PF08323">
    <property type="entry name" value="Glyco_transf_5"/>
    <property type="match status" value="1"/>
</dbReference>
<dbReference type="EMBL" id="JACHHH010000002">
    <property type="protein sequence ID" value="MBB6040566.1"/>
    <property type="molecule type" value="Genomic_DNA"/>
</dbReference>
<evidence type="ECO:0000256" key="3">
    <source>
        <dbReference type="ARBA" id="ARBA00010281"/>
    </source>
</evidence>
<dbReference type="GO" id="GO:0005978">
    <property type="term" value="P:glycogen biosynthetic process"/>
    <property type="evidence" value="ECO:0007669"/>
    <property type="project" value="UniProtKB-UniRule"/>
</dbReference>
<dbReference type="InterPro" id="IPR001296">
    <property type="entry name" value="Glyco_trans_1"/>
</dbReference>
<accession>A0A7W9W069</accession>